<dbReference type="SUPFAM" id="SSF56672">
    <property type="entry name" value="DNA/RNA polymerases"/>
    <property type="match status" value="1"/>
</dbReference>
<sequence>MPKHSTLHTLLSYPHLEQSWRGLFSSTRPTARNTIGIDGISINDFSTDPIAHLRNLSNHVRSPNFQFQKLKPHIIPKVNGKYRLICVPTVNDRIVQRSLLIFLSEKYQKQLANNISFGFIKDRGIQKAARTACFYRTKKQWVLKTDIQSFFDNIDRNILAASIKRSIKEKSLHNILISASSCEIFSTSKSEKSKILALGIIEGHGIRQGMPLSPFFSNLILSPFDHIIIKKKILAVRYADDLIFFATSRSECEDIFQLCQESLSTLGLHLPSISSSSKSIIYEPDQPAEFLGLGLCKKTAEYKISLLPEQREKIRQRILDLGSIKELLARKINLSSLGKAIDNRISGYLSAYDCCDNIEDLERELHDLGMKVKRRVLFDELKIPYSSLSSEARRFLGV</sequence>
<comment type="similarity">
    <text evidence="1">Belongs to the bacterial reverse transcriptase family.</text>
</comment>
<evidence type="ECO:0000256" key="1">
    <source>
        <dbReference type="ARBA" id="ARBA00034120"/>
    </source>
</evidence>
<dbReference type="Pfam" id="PF00078">
    <property type="entry name" value="RVT_1"/>
    <property type="match status" value="1"/>
</dbReference>
<dbReference type="InterPro" id="IPR000477">
    <property type="entry name" value="RT_dom"/>
</dbReference>
<dbReference type="PROSITE" id="PS50878">
    <property type="entry name" value="RT_POL"/>
    <property type="match status" value="1"/>
</dbReference>
<comment type="caution">
    <text evidence="3">The sequence shown here is derived from an EMBL/GenBank/DDBJ whole genome shotgun (WGS) entry which is preliminary data.</text>
</comment>
<dbReference type="RefSeq" id="WP_386090947.1">
    <property type="nucleotide sequence ID" value="NZ_JBHRXN010000022.1"/>
</dbReference>
<name>A0ABV7RI38_9NEIS</name>
<dbReference type="PANTHER" id="PTHR34047:SF8">
    <property type="entry name" value="PROTEIN YKFC"/>
    <property type="match status" value="1"/>
</dbReference>
<dbReference type="InterPro" id="IPR051083">
    <property type="entry name" value="GrpII_Intron_Splice-Mob/Def"/>
</dbReference>
<dbReference type="Proteomes" id="UP001595741">
    <property type="component" value="Unassembled WGS sequence"/>
</dbReference>
<evidence type="ECO:0000259" key="2">
    <source>
        <dbReference type="PROSITE" id="PS50878"/>
    </source>
</evidence>
<keyword evidence="4" id="KW-1185">Reference proteome</keyword>
<dbReference type="EMBL" id="JBHRXN010000022">
    <property type="protein sequence ID" value="MFC3532315.1"/>
    <property type="molecule type" value="Genomic_DNA"/>
</dbReference>
<evidence type="ECO:0000313" key="3">
    <source>
        <dbReference type="EMBL" id="MFC3532315.1"/>
    </source>
</evidence>
<organism evidence="3 4">
    <name type="scientific">Vogesella facilis</name>
    <dbReference type="NCBI Taxonomy" id="1655232"/>
    <lineage>
        <taxon>Bacteria</taxon>
        <taxon>Pseudomonadati</taxon>
        <taxon>Pseudomonadota</taxon>
        <taxon>Betaproteobacteria</taxon>
        <taxon>Neisseriales</taxon>
        <taxon>Chromobacteriaceae</taxon>
        <taxon>Vogesella</taxon>
    </lineage>
</organism>
<feature type="domain" description="Reverse transcriptase" evidence="2">
    <location>
        <begin position="56"/>
        <end position="295"/>
    </location>
</feature>
<dbReference type="GO" id="GO:0003964">
    <property type="term" value="F:RNA-directed DNA polymerase activity"/>
    <property type="evidence" value="ECO:0007669"/>
    <property type="project" value="UniProtKB-KW"/>
</dbReference>
<protein>
    <submittedName>
        <fullName evidence="3">Reverse transcriptase domain-containing protein</fullName>
    </submittedName>
</protein>
<proteinExistence type="inferred from homology"/>
<evidence type="ECO:0000313" key="4">
    <source>
        <dbReference type="Proteomes" id="UP001595741"/>
    </source>
</evidence>
<reference evidence="4" key="1">
    <citation type="journal article" date="2019" name="Int. J. Syst. Evol. Microbiol.">
        <title>The Global Catalogue of Microorganisms (GCM) 10K type strain sequencing project: providing services to taxonomists for standard genome sequencing and annotation.</title>
        <authorList>
            <consortium name="The Broad Institute Genomics Platform"/>
            <consortium name="The Broad Institute Genome Sequencing Center for Infectious Disease"/>
            <person name="Wu L."/>
            <person name="Ma J."/>
        </authorList>
    </citation>
    <scope>NUCLEOTIDE SEQUENCE [LARGE SCALE GENOMIC DNA]</scope>
    <source>
        <strain evidence="4">KCTC 42742</strain>
    </source>
</reference>
<gene>
    <name evidence="3" type="ORF">ACFOLG_08965</name>
</gene>
<keyword evidence="3" id="KW-0548">Nucleotidyltransferase</keyword>
<keyword evidence="3" id="KW-0695">RNA-directed DNA polymerase</keyword>
<keyword evidence="3" id="KW-0808">Transferase</keyword>
<accession>A0ABV7RI38</accession>
<dbReference type="CDD" id="cd01651">
    <property type="entry name" value="RT_G2_intron"/>
    <property type="match status" value="1"/>
</dbReference>
<dbReference type="InterPro" id="IPR043502">
    <property type="entry name" value="DNA/RNA_pol_sf"/>
</dbReference>
<dbReference type="PANTHER" id="PTHR34047">
    <property type="entry name" value="NUCLEAR INTRON MATURASE 1, MITOCHONDRIAL-RELATED"/>
    <property type="match status" value="1"/>
</dbReference>